<evidence type="ECO:0000259" key="9">
    <source>
        <dbReference type="Pfam" id="PF01979"/>
    </source>
</evidence>
<evidence type="ECO:0000256" key="5">
    <source>
        <dbReference type="ARBA" id="ARBA00022801"/>
    </source>
</evidence>
<dbReference type="RefSeq" id="WP_092213733.1">
    <property type="nucleotide sequence ID" value="NZ_FMUX01000019.1"/>
</dbReference>
<accession>A0A1G5IFE7</accession>
<dbReference type="InterPro" id="IPR051607">
    <property type="entry name" value="Metallo-dep_hydrolases"/>
</dbReference>
<dbReference type="GO" id="GO:0008892">
    <property type="term" value="F:guanine deaminase activity"/>
    <property type="evidence" value="ECO:0007669"/>
    <property type="project" value="UniProtKB-UniRule"/>
</dbReference>
<name>A0A1G5IFE7_9BACT</name>
<dbReference type="InterPro" id="IPR011059">
    <property type="entry name" value="Metal-dep_hydrolase_composite"/>
</dbReference>
<evidence type="ECO:0000256" key="2">
    <source>
        <dbReference type="ARBA" id="ARBA00006745"/>
    </source>
</evidence>
<dbReference type="Pfam" id="PF01979">
    <property type="entry name" value="Amidohydro_1"/>
    <property type="match status" value="1"/>
</dbReference>
<dbReference type="GO" id="GO:0006147">
    <property type="term" value="P:guanine catabolic process"/>
    <property type="evidence" value="ECO:0007669"/>
    <property type="project" value="UniProtKB-UniRule"/>
</dbReference>
<comment type="pathway">
    <text evidence="1 8">Purine metabolism; guanine degradation; xanthine from guanine: step 1/1.</text>
</comment>
<reference evidence="10 11" key="1">
    <citation type="submission" date="2016-10" db="EMBL/GenBank/DDBJ databases">
        <authorList>
            <person name="de Groot N.N."/>
        </authorList>
    </citation>
    <scope>NUCLEOTIDE SEQUENCE [LARGE SCALE GENOMIC DNA]</scope>
    <source>
        <strain evidence="10 11">AA1</strain>
    </source>
</reference>
<comment type="cofactor">
    <cofactor evidence="8">
        <name>Zn(2+)</name>
        <dbReference type="ChEBI" id="CHEBI:29105"/>
    </cofactor>
    <text evidence="8">Binds 1 zinc ion per subunit.</text>
</comment>
<evidence type="ECO:0000313" key="11">
    <source>
        <dbReference type="Proteomes" id="UP000198870"/>
    </source>
</evidence>
<comment type="similarity">
    <text evidence="2 8">Belongs to the metallo-dependent hydrolases superfamily. ATZ/TRZ family.</text>
</comment>
<dbReference type="STRING" id="419481.SAMN05216233_11965"/>
<comment type="catalytic activity">
    <reaction evidence="8">
        <text>guanine + H2O + H(+) = xanthine + NH4(+)</text>
        <dbReference type="Rhea" id="RHEA:14665"/>
        <dbReference type="ChEBI" id="CHEBI:15377"/>
        <dbReference type="ChEBI" id="CHEBI:15378"/>
        <dbReference type="ChEBI" id="CHEBI:16235"/>
        <dbReference type="ChEBI" id="CHEBI:17712"/>
        <dbReference type="ChEBI" id="CHEBI:28938"/>
        <dbReference type="EC" id="3.5.4.3"/>
    </reaction>
</comment>
<evidence type="ECO:0000313" key="10">
    <source>
        <dbReference type="EMBL" id="SCY74289.1"/>
    </source>
</evidence>
<proteinExistence type="inferred from homology"/>
<gene>
    <name evidence="10" type="ORF">SAMN05216233_11965</name>
</gene>
<dbReference type="InterPro" id="IPR014311">
    <property type="entry name" value="Guanine_deaminase"/>
</dbReference>
<keyword evidence="11" id="KW-1185">Reference proteome</keyword>
<dbReference type="GO" id="GO:0005829">
    <property type="term" value="C:cytosol"/>
    <property type="evidence" value="ECO:0007669"/>
    <property type="project" value="TreeGrafter"/>
</dbReference>
<dbReference type="AlphaFoldDB" id="A0A1G5IFE7"/>
<dbReference type="SUPFAM" id="SSF51338">
    <property type="entry name" value="Composite domain of metallo-dependent hydrolases"/>
    <property type="match status" value="1"/>
</dbReference>
<organism evidence="10 11">
    <name type="scientific">Desulfoluna spongiiphila</name>
    <dbReference type="NCBI Taxonomy" id="419481"/>
    <lineage>
        <taxon>Bacteria</taxon>
        <taxon>Pseudomonadati</taxon>
        <taxon>Thermodesulfobacteriota</taxon>
        <taxon>Desulfobacteria</taxon>
        <taxon>Desulfobacterales</taxon>
        <taxon>Desulfolunaceae</taxon>
        <taxon>Desulfoluna</taxon>
    </lineage>
</organism>
<dbReference type="EMBL" id="FMUX01000019">
    <property type="protein sequence ID" value="SCY74289.1"/>
    <property type="molecule type" value="Genomic_DNA"/>
</dbReference>
<dbReference type="Proteomes" id="UP000198870">
    <property type="component" value="Unassembled WGS sequence"/>
</dbReference>
<dbReference type="NCBIfam" id="NF006679">
    <property type="entry name" value="PRK09228.1"/>
    <property type="match status" value="1"/>
</dbReference>
<dbReference type="NCBIfam" id="TIGR02967">
    <property type="entry name" value="guan_deamin"/>
    <property type="match status" value="1"/>
</dbReference>
<dbReference type="FunFam" id="3.20.20.140:FF:000022">
    <property type="entry name" value="Guanine deaminase"/>
    <property type="match status" value="1"/>
</dbReference>
<comment type="function">
    <text evidence="8">Catalyzes the hydrolytic deamination of guanine, producing xanthine and ammonia.</text>
</comment>
<dbReference type="PANTHER" id="PTHR11271:SF6">
    <property type="entry name" value="GUANINE DEAMINASE"/>
    <property type="match status" value="1"/>
</dbReference>
<dbReference type="OrthoDB" id="9807210at2"/>
<keyword evidence="5 8" id="KW-0378">Hydrolase</keyword>
<evidence type="ECO:0000256" key="6">
    <source>
        <dbReference type="ARBA" id="ARBA00022833"/>
    </source>
</evidence>
<sequence>MSTQEKNRQFIAVKGNILHFTEDPRSKGKNASHYHPDGILLIEDGVVLYAGDRSGAPTPDEALTTWYDYTGKLVMPGFVDTHIHPPQLSVIASNSIELLDWLDTYTFPEEQRFADDDVCRKGASRFFDETLKNGTTTALAMATVHAGSAEALFREAEKRKLRFITGKTLMDRNAPEALTDTPESAYDESRDLIERWHGTGRLGYAVTPRFAVTSTREQLEAAGELMTQAEGLLMHTHLSENHEEIRTVRELFPEAANYLDIYDRFRLVGEGSVFAHAIHLSEEEYERLTQSGASVSFCPSSNLFLGSGLFRMDNAQRHRIPVGLGSDVGGGTSFSPFHTMAEGFKVCQLCRTPLSATTAFYLATLGGARTLGLASSVGTFRQGAEADFVVIDPEATPLAARRSGRAENLEELLFVLMILGDDRFVAATHILGEPAYTRP</sequence>
<evidence type="ECO:0000256" key="8">
    <source>
        <dbReference type="RuleBase" id="RU366009"/>
    </source>
</evidence>
<evidence type="ECO:0000256" key="1">
    <source>
        <dbReference type="ARBA" id="ARBA00004984"/>
    </source>
</evidence>
<keyword evidence="4 8" id="KW-0479">Metal-binding</keyword>
<dbReference type="GO" id="GO:0008270">
    <property type="term" value="F:zinc ion binding"/>
    <property type="evidence" value="ECO:0007669"/>
    <property type="project" value="UniProtKB-UniRule"/>
</dbReference>
<dbReference type="EC" id="3.5.4.3" evidence="3 7"/>
<dbReference type="SUPFAM" id="SSF51556">
    <property type="entry name" value="Metallo-dependent hydrolases"/>
    <property type="match status" value="1"/>
</dbReference>
<evidence type="ECO:0000256" key="3">
    <source>
        <dbReference type="ARBA" id="ARBA00012781"/>
    </source>
</evidence>
<dbReference type="UniPathway" id="UPA00603">
    <property type="reaction ID" value="UER00660"/>
</dbReference>
<protein>
    <recommendedName>
        <fullName evidence="3 7">Guanine deaminase</fullName>
        <shortName evidence="8">Guanase</shortName>
        <ecNumber evidence="3 7">3.5.4.3</ecNumber>
    </recommendedName>
    <alternativeName>
        <fullName evidence="8">Guanine aminohydrolase</fullName>
    </alternativeName>
</protein>
<dbReference type="InterPro" id="IPR006680">
    <property type="entry name" value="Amidohydro-rel"/>
</dbReference>
<dbReference type="PANTHER" id="PTHR11271">
    <property type="entry name" value="GUANINE DEAMINASE"/>
    <property type="match status" value="1"/>
</dbReference>
<evidence type="ECO:0000256" key="7">
    <source>
        <dbReference type="NCBIfam" id="TIGR02967"/>
    </source>
</evidence>
<evidence type="ECO:0000256" key="4">
    <source>
        <dbReference type="ARBA" id="ARBA00022723"/>
    </source>
</evidence>
<dbReference type="InterPro" id="IPR032466">
    <property type="entry name" value="Metal_Hydrolase"/>
</dbReference>
<keyword evidence="6 8" id="KW-0862">Zinc</keyword>
<dbReference type="Gene3D" id="2.30.40.10">
    <property type="entry name" value="Urease, subunit C, domain 1"/>
    <property type="match status" value="1"/>
</dbReference>
<feature type="domain" description="Amidohydrolase-related" evidence="9">
    <location>
        <begin position="73"/>
        <end position="397"/>
    </location>
</feature>
<dbReference type="Gene3D" id="3.20.20.140">
    <property type="entry name" value="Metal-dependent hydrolases"/>
    <property type="match status" value="1"/>
</dbReference>